<feature type="non-terminal residue" evidence="1">
    <location>
        <position position="1"/>
    </location>
</feature>
<sequence length="96" mass="10419">SSLTQVTHPAKSCLHNIVRFGPRPCPHGFDFGNSHENFPVSHPSSDCSRSNSLNFGVPMEPEPTELPKGLMLNGGRHVHIRHRGSTPLGDVGSNKL</sequence>
<gene>
    <name evidence="1" type="ORF">DVH24_008741</name>
</gene>
<dbReference type="EMBL" id="RDQH01000332">
    <property type="protein sequence ID" value="RXH96237.1"/>
    <property type="molecule type" value="Genomic_DNA"/>
</dbReference>
<dbReference type="AlphaFoldDB" id="A0A498JMY3"/>
<comment type="caution">
    <text evidence="1">The sequence shown here is derived from an EMBL/GenBank/DDBJ whole genome shotgun (WGS) entry which is preliminary data.</text>
</comment>
<proteinExistence type="predicted"/>
<reference evidence="1 2" key="1">
    <citation type="submission" date="2018-10" db="EMBL/GenBank/DDBJ databases">
        <title>A high-quality apple genome assembly.</title>
        <authorList>
            <person name="Hu J."/>
        </authorList>
    </citation>
    <scope>NUCLEOTIDE SEQUENCE [LARGE SCALE GENOMIC DNA]</scope>
    <source>
        <strain evidence="2">cv. HFTH1</strain>
        <tissue evidence="1">Young leaf</tissue>
    </source>
</reference>
<accession>A0A498JMY3</accession>
<evidence type="ECO:0000313" key="1">
    <source>
        <dbReference type="EMBL" id="RXH96237.1"/>
    </source>
</evidence>
<dbReference type="Proteomes" id="UP000290289">
    <property type="component" value="Chromosome 6"/>
</dbReference>
<name>A0A498JMY3_MALDO</name>
<keyword evidence="2" id="KW-1185">Reference proteome</keyword>
<protein>
    <submittedName>
        <fullName evidence="1">Uncharacterized protein</fullName>
    </submittedName>
</protein>
<organism evidence="1 2">
    <name type="scientific">Malus domestica</name>
    <name type="common">Apple</name>
    <name type="synonym">Pyrus malus</name>
    <dbReference type="NCBI Taxonomy" id="3750"/>
    <lineage>
        <taxon>Eukaryota</taxon>
        <taxon>Viridiplantae</taxon>
        <taxon>Streptophyta</taxon>
        <taxon>Embryophyta</taxon>
        <taxon>Tracheophyta</taxon>
        <taxon>Spermatophyta</taxon>
        <taxon>Magnoliopsida</taxon>
        <taxon>eudicotyledons</taxon>
        <taxon>Gunneridae</taxon>
        <taxon>Pentapetalae</taxon>
        <taxon>rosids</taxon>
        <taxon>fabids</taxon>
        <taxon>Rosales</taxon>
        <taxon>Rosaceae</taxon>
        <taxon>Amygdaloideae</taxon>
        <taxon>Maleae</taxon>
        <taxon>Malus</taxon>
    </lineage>
</organism>
<evidence type="ECO:0000313" key="2">
    <source>
        <dbReference type="Proteomes" id="UP000290289"/>
    </source>
</evidence>